<dbReference type="RefSeq" id="WP_349247191.1">
    <property type="nucleotide sequence ID" value="NZ_JASCXX010000054.1"/>
</dbReference>
<feature type="domain" description="Peptidase S8/S53" evidence="6">
    <location>
        <begin position="271"/>
        <end position="552"/>
    </location>
</feature>
<gene>
    <name evidence="8" type="ORF">QJ522_22170</name>
</gene>
<dbReference type="SUPFAM" id="SSF51126">
    <property type="entry name" value="Pectin lyase-like"/>
    <property type="match status" value="1"/>
</dbReference>
<evidence type="ECO:0000256" key="1">
    <source>
        <dbReference type="ARBA" id="ARBA00022670"/>
    </source>
</evidence>
<dbReference type="Pfam" id="PF00082">
    <property type="entry name" value="Peptidase_S8"/>
    <property type="match status" value="1"/>
</dbReference>
<feature type="active site" description="Charge relay system" evidence="4">
    <location>
        <position position="311"/>
    </location>
</feature>
<protein>
    <submittedName>
        <fullName evidence="8">S8 family serine peptidase</fullName>
    </submittedName>
</protein>
<evidence type="ECO:0000259" key="6">
    <source>
        <dbReference type="Pfam" id="PF00082"/>
    </source>
</evidence>
<dbReference type="InterPro" id="IPR022398">
    <property type="entry name" value="Peptidase_S8_His-AS"/>
</dbReference>
<dbReference type="SUPFAM" id="SSF52743">
    <property type="entry name" value="Subtilisin-like"/>
    <property type="match status" value="1"/>
</dbReference>
<proteinExistence type="inferred from homology"/>
<evidence type="ECO:0000313" key="9">
    <source>
        <dbReference type="Proteomes" id="UP001431776"/>
    </source>
</evidence>
<organism evidence="8 9">
    <name type="scientific">Anaerobaca lacustris</name>
    <dbReference type="NCBI Taxonomy" id="3044600"/>
    <lineage>
        <taxon>Bacteria</taxon>
        <taxon>Pseudomonadati</taxon>
        <taxon>Planctomycetota</taxon>
        <taxon>Phycisphaerae</taxon>
        <taxon>Sedimentisphaerales</taxon>
        <taxon>Anaerobacaceae</taxon>
        <taxon>Anaerobaca</taxon>
    </lineage>
</organism>
<comment type="caution">
    <text evidence="8">The sequence shown here is derived from an EMBL/GenBank/DDBJ whole genome shotgun (WGS) entry which is preliminary data.</text>
</comment>
<dbReference type="Pfam" id="PF08480">
    <property type="entry name" value="Disaggr_assoc"/>
    <property type="match status" value="1"/>
</dbReference>
<dbReference type="PANTHER" id="PTHR42884:SF14">
    <property type="entry name" value="NEUROENDOCRINE CONVERTASE 1"/>
    <property type="match status" value="1"/>
</dbReference>
<keyword evidence="3 4" id="KW-0720">Serine protease</keyword>
<dbReference type="InterPro" id="IPR011050">
    <property type="entry name" value="Pectin_lyase_fold/virulence"/>
</dbReference>
<evidence type="ECO:0000259" key="7">
    <source>
        <dbReference type="Pfam" id="PF08480"/>
    </source>
</evidence>
<comment type="similarity">
    <text evidence="4">Belongs to the peptidase S8 family.</text>
</comment>
<dbReference type="PRINTS" id="PR00723">
    <property type="entry name" value="SUBTILISIN"/>
</dbReference>
<feature type="active site" description="Charge relay system" evidence="4">
    <location>
        <position position="278"/>
    </location>
</feature>
<dbReference type="Gene3D" id="3.40.50.200">
    <property type="entry name" value="Peptidase S8/S53 domain"/>
    <property type="match status" value="1"/>
</dbReference>
<reference evidence="8" key="1">
    <citation type="submission" date="2023-05" db="EMBL/GenBank/DDBJ databases">
        <title>Anaerotaeda fermentans gen. nov., sp. nov., a novel anaerobic planctomycete of the new family within the order Sedimentisphaerales isolated from Taman Peninsula, Russia.</title>
        <authorList>
            <person name="Khomyakova M.A."/>
            <person name="Merkel A.Y."/>
            <person name="Slobodkin A.I."/>
        </authorList>
    </citation>
    <scope>NUCLEOTIDE SEQUENCE</scope>
    <source>
        <strain evidence="8">M17dextr</strain>
    </source>
</reference>
<sequence>MGTRHWVWVVAAVVVLSVCSGLVWAKAYRLTVAGERMEFVAQPERGYVVKVPARSGGFYSLAGLPALDTENARRVGGRDRRGVWTVENEGPAGRNEEMIRSLRAGGHATYAAPLFSCGGETVAVIPEIVIRVRPEVDTRQVHFLCKSLALAVIKPMEFTTREYLLEVLGPDAEAVFAAVEQLKEVDVIEWACPNTAMRPKLAGQTTPNQVAWSGQLRSMTAGEETERTGVFPNDEYFPMQWHLYNTGQSGGTPGADIRAPEAWEITTGDPNIVIAVCDSGVEADHPDLVGNMVSGYDFADHDAEPADEFGHGTYCAGLIAARGNNRIGVVGVAWNSKIIPTRWMGSRPDGTLYGATEADTASAFRWAANNAADVLSNSWGFSRNPTPIIHSAIVDVTMTGGIGRRGKGCVVLFAAAGDAYAYPWKYAEVIAVGATDHNDIWCSYSSSGHELDMVAPSGWQSTDADWDDSQGRGALWSTDLSGPRGWNVDFDPSILDYTYGGGTSSSCAVVAGVAALVLSVNPYLTNEEVRFILYRSAKDLGEPGRDDYYGWGRVDARAAVEIALNGFPLIYVDDDGPNDPGPGDSAISNPNENGSAEHPFDAIQKAIDYAFPGETIVLLDGRYSGLGNIDIDFAGKGITVCSENGPQNCIVDCLGQGRGFDFQNGEGVETVLQGITITGGKGTNGAAIQIKGSSPTIRNCVLTGNSASMGGGGLAISGDSQPVIANCLFAANSALLGSAVNAQTTADIKLTNCTLVHNTAVMAGGAVSVSGAISVELGNCILWDNGAAPIFGSATATYCNIQGGWPGEGNLDGDPLFADPANGDYHLKSQAGRWDPVNGSWVVDEVTSPFIDAGDPAVSVGDEPEPNGGRINMGAYGGTPQASKSP</sequence>
<feature type="domain" description="Disaggregatase-related" evidence="7">
    <location>
        <begin position="712"/>
        <end position="854"/>
    </location>
</feature>
<dbReference type="Proteomes" id="UP001431776">
    <property type="component" value="Unassembled WGS sequence"/>
</dbReference>
<dbReference type="EMBL" id="JASCXX010000054">
    <property type="protein sequence ID" value="MDI6451784.1"/>
    <property type="molecule type" value="Genomic_DNA"/>
</dbReference>
<keyword evidence="1 4" id="KW-0645">Protease</keyword>
<dbReference type="PANTHER" id="PTHR42884">
    <property type="entry name" value="PROPROTEIN CONVERTASE SUBTILISIN/KEXIN-RELATED"/>
    <property type="match status" value="1"/>
</dbReference>
<name>A0AAW6U5G2_9BACT</name>
<evidence type="ECO:0000256" key="2">
    <source>
        <dbReference type="ARBA" id="ARBA00022801"/>
    </source>
</evidence>
<feature type="region of interest" description="Disordered" evidence="5">
    <location>
        <begin position="853"/>
        <end position="886"/>
    </location>
</feature>
<feature type="region of interest" description="Disordered" evidence="5">
    <location>
        <begin position="574"/>
        <end position="597"/>
    </location>
</feature>
<evidence type="ECO:0000256" key="5">
    <source>
        <dbReference type="SAM" id="MobiDB-lite"/>
    </source>
</evidence>
<dbReference type="InterPro" id="IPR013687">
    <property type="entry name" value="Disaggr-rel"/>
</dbReference>
<evidence type="ECO:0000256" key="3">
    <source>
        <dbReference type="ARBA" id="ARBA00022825"/>
    </source>
</evidence>
<dbReference type="GO" id="GO:0016485">
    <property type="term" value="P:protein processing"/>
    <property type="evidence" value="ECO:0007669"/>
    <property type="project" value="TreeGrafter"/>
</dbReference>
<dbReference type="InterPro" id="IPR000209">
    <property type="entry name" value="Peptidase_S8/S53_dom"/>
</dbReference>
<dbReference type="GO" id="GO:0004252">
    <property type="term" value="F:serine-type endopeptidase activity"/>
    <property type="evidence" value="ECO:0007669"/>
    <property type="project" value="UniProtKB-UniRule"/>
</dbReference>
<dbReference type="Gene3D" id="2.160.20.10">
    <property type="entry name" value="Single-stranded right-handed beta-helix, Pectin lyase-like"/>
    <property type="match status" value="1"/>
</dbReference>
<accession>A0AAW6U5G2</accession>
<feature type="active site" description="Charge relay system" evidence="4">
    <location>
        <position position="504"/>
    </location>
</feature>
<dbReference type="PROSITE" id="PS00137">
    <property type="entry name" value="SUBTILASE_HIS"/>
    <property type="match status" value="1"/>
</dbReference>
<dbReference type="InterPro" id="IPR012334">
    <property type="entry name" value="Pectin_lyas_fold"/>
</dbReference>
<dbReference type="InterPro" id="IPR015500">
    <property type="entry name" value="Peptidase_S8_subtilisin-rel"/>
</dbReference>
<keyword evidence="9" id="KW-1185">Reference proteome</keyword>
<keyword evidence="2 4" id="KW-0378">Hydrolase</keyword>
<evidence type="ECO:0000313" key="8">
    <source>
        <dbReference type="EMBL" id="MDI6451784.1"/>
    </source>
</evidence>
<dbReference type="PROSITE" id="PS51892">
    <property type="entry name" value="SUBTILASE"/>
    <property type="match status" value="1"/>
</dbReference>
<dbReference type="AlphaFoldDB" id="A0AAW6U5G2"/>
<dbReference type="GO" id="GO:0016020">
    <property type="term" value="C:membrane"/>
    <property type="evidence" value="ECO:0007669"/>
    <property type="project" value="TreeGrafter"/>
</dbReference>
<dbReference type="InterPro" id="IPR036852">
    <property type="entry name" value="Peptidase_S8/S53_dom_sf"/>
</dbReference>
<evidence type="ECO:0000256" key="4">
    <source>
        <dbReference type="PROSITE-ProRule" id="PRU01240"/>
    </source>
</evidence>